<keyword evidence="4 7" id="KW-0479">Metal-binding</keyword>
<accession>A0A346Y2P8</accession>
<organism evidence="10 11">
    <name type="scientific">Euzebya pacifica</name>
    <dbReference type="NCBI Taxonomy" id="1608957"/>
    <lineage>
        <taxon>Bacteria</taxon>
        <taxon>Bacillati</taxon>
        <taxon>Actinomycetota</taxon>
        <taxon>Nitriliruptoria</taxon>
        <taxon>Euzebyales</taxon>
    </lineage>
</organism>
<dbReference type="EMBL" id="CP031165">
    <property type="protein sequence ID" value="AXV08745.1"/>
    <property type="molecule type" value="Genomic_DNA"/>
</dbReference>
<comment type="caution">
    <text evidence="7">Lacks conserved residue(s) required for the propagation of feature annotation.</text>
</comment>
<dbReference type="PANTHER" id="PTHR43181:SF1">
    <property type="entry name" value="2-C-METHYL-D-ERYTHRITOL 2,4-CYCLODIPHOSPHATE SYNTHASE, CHLOROPLASTIC"/>
    <property type="match status" value="1"/>
</dbReference>
<feature type="domain" description="2-C-methyl-D-erythritol 2,4-cyclodiphosphate synthase" evidence="9">
    <location>
        <begin position="3"/>
        <end position="157"/>
    </location>
</feature>
<dbReference type="InterPro" id="IPR003526">
    <property type="entry name" value="MECDP_synthase"/>
</dbReference>
<feature type="binding site" evidence="7">
    <location>
        <begin position="10"/>
        <end position="12"/>
    </location>
    <ligand>
        <name>4-CDP-2-C-methyl-D-erythritol 2-phosphate</name>
        <dbReference type="ChEBI" id="CHEBI:57919"/>
    </ligand>
</feature>
<evidence type="ECO:0000256" key="6">
    <source>
        <dbReference type="ARBA" id="ARBA00023239"/>
    </source>
</evidence>
<protein>
    <recommendedName>
        <fullName evidence="3 7">2-C-methyl-D-erythritol 2,4-cyclodiphosphate synthase</fullName>
        <shortName evidence="7">MECDP-synthase</shortName>
        <shortName evidence="7">MECPP-synthase</shortName>
        <shortName evidence="7">MECPS</shortName>
        <ecNumber evidence="3 7">4.6.1.12</ecNumber>
    </recommendedName>
</protein>
<feature type="binding site" evidence="7">
    <location>
        <position position="12"/>
    </location>
    <ligand>
        <name>a divalent metal cation</name>
        <dbReference type="ChEBI" id="CHEBI:60240"/>
    </ligand>
</feature>
<comment type="catalytic activity">
    <reaction evidence="1 7 8">
        <text>4-CDP-2-C-methyl-D-erythritol 2-phosphate = 2-C-methyl-D-erythritol 2,4-cyclic diphosphate + CMP</text>
        <dbReference type="Rhea" id="RHEA:23864"/>
        <dbReference type="ChEBI" id="CHEBI:57919"/>
        <dbReference type="ChEBI" id="CHEBI:58483"/>
        <dbReference type="ChEBI" id="CHEBI:60377"/>
        <dbReference type="EC" id="4.6.1.12"/>
    </reaction>
</comment>
<dbReference type="InterPro" id="IPR036571">
    <property type="entry name" value="MECDP_synthase_sf"/>
</dbReference>
<feature type="binding site" evidence="7">
    <location>
        <begin position="59"/>
        <end position="61"/>
    </location>
    <ligand>
        <name>4-CDP-2-C-methyl-D-erythritol 2-phosphate</name>
        <dbReference type="ChEBI" id="CHEBI:57919"/>
    </ligand>
</feature>
<dbReference type="HAMAP" id="MF_00107">
    <property type="entry name" value="IspF"/>
    <property type="match status" value="1"/>
</dbReference>
<comment type="similarity">
    <text evidence="7 8">Belongs to the IspF family.</text>
</comment>
<gene>
    <name evidence="7" type="primary">ispF</name>
    <name evidence="10" type="ORF">DVS28_a4078</name>
</gene>
<dbReference type="InterPro" id="IPR020555">
    <property type="entry name" value="MECDP_synthase_CS"/>
</dbReference>
<comment type="subunit">
    <text evidence="7">Homotrimer.</text>
</comment>
<sequence length="166" mass="16917">MTIRIGQGVDVHAFATDDRPLVLGGVVIPGATGLAGHSDADVVLHAVVDALLGAVAMGDIGGLVGVDEPETKGADSATFVARARERLTADGWRTVNVDATVLAQQPRLAAHIPSMRQATAEALGMPLDAVSVKATTTDRLGLVGRGEGIACTAVVLVERLPGRAPD</sequence>
<evidence type="ECO:0000256" key="8">
    <source>
        <dbReference type="RuleBase" id="RU004395"/>
    </source>
</evidence>
<dbReference type="GO" id="GO:0008685">
    <property type="term" value="F:2-C-methyl-D-erythritol 2,4-cyclodiphosphate synthase activity"/>
    <property type="evidence" value="ECO:0007669"/>
    <property type="project" value="UniProtKB-UniRule"/>
</dbReference>
<dbReference type="NCBIfam" id="TIGR00151">
    <property type="entry name" value="ispF"/>
    <property type="match status" value="1"/>
</dbReference>
<dbReference type="KEGG" id="euz:DVS28_a4078"/>
<evidence type="ECO:0000256" key="2">
    <source>
        <dbReference type="ARBA" id="ARBA00004709"/>
    </source>
</evidence>
<feature type="binding site" evidence="7">
    <location>
        <position position="45"/>
    </location>
    <ligand>
        <name>a divalent metal cation</name>
        <dbReference type="ChEBI" id="CHEBI:60240"/>
    </ligand>
</feature>
<dbReference type="CDD" id="cd00554">
    <property type="entry name" value="MECDP_synthase"/>
    <property type="match status" value="1"/>
</dbReference>
<dbReference type="SUPFAM" id="SSF69765">
    <property type="entry name" value="IpsF-like"/>
    <property type="match status" value="1"/>
</dbReference>
<dbReference type="PANTHER" id="PTHR43181">
    <property type="entry name" value="2-C-METHYL-D-ERYTHRITOL 2,4-CYCLODIPHOSPHATE SYNTHASE, CHLOROPLASTIC"/>
    <property type="match status" value="1"/>
</dbReference>
<reference evidence="10 11" key="1">
    <citation type="submission" date="2018-09" db="EMBL/GenBank/DDBJ databases">
        <title>Complete genome sequence of Euzebya sp. DY32-46 isolated from seawater of Pacific Ocean.</title>
        <authorList>
            <person name="Xu L."/>
            <person name="Wu Y.-H."/>
            <person name="Xu X.-W."/>
        </authorList>
    </citation>
    <scope>NUCLEOTIDE SEQUENCE [LARGE SCALE GENOMIC DNA]</scope>
    <source>
        <strain evidence="10 11">DY32-46</strain>
    </source>
</reference>
<dbReference type="GO" id="GO:0046872">
    <property type="term" value="F:metal ion binding"/>
    <property type="evidence" value="ECO:0007669"/>
    <property type="project" value="UniProtKB-KW"/>
</dbReference>
<evidence type="ECO:0000313" key="11">
    <source>
        <dbReference type="Proteomes" id="UP000264006"/>
    </source>
</evidence>
<evidence type="ECO:0000256" key="5">
    <source>
        <dbReference type="ARBA" id="ARBA00023229"/>
    </source>
</evidence>
<feature type="binding site" evidence="7">
    <location>
        <position position="145"/>
    </location>
    <ligand>
        <name>4-CDP-2-C-methyl-D-erythritol 2-phosphate</name>
        <dbReference type="ChEBI" id="CHEBI:57919"/>
    </ligand>
</feature>
<keyword evidence="6 7" id="KW-0456">Lyase</keyword>
<keyword evidence="11" id="KW-1185">Reference proteome</keyword>
<feature type="site" description="Transition state stabilizer" evidence="7">
    <location>
        <position position="37"/>
    </location>
</feature>
<evidence type="ECO:0000259" key="9">
    <source>
        <dbReference type="Pfam" id="PF02542"/>
    </source>
</evidence>
<dbReference type="PROSITE" id="PS01350">
    <property type="entry name" value="ISPF"/>
    <property type="match status" value="1"/>
</dbReference>
<dbReference type="UniPathway" id="UPA00056">
    <property type="reaction ID" value="UER00095"/>
</dbReference>
<dbReference type="Proteomes" id="UP000264006">
    <property type="component" value="Chromosome"/>
</dbReference>
<name>A0A346Y2P8_9ACTN</name>
<feature type="binding site" evidence="7">
    <location>
        <begin position="37"/>
        <end position="38"/>
    </location>
    <ligand>
        <name>4-CDP-2-C-methyl-D-erythritol 2-phosphate</name>
        <dbReference type="ChEBI" id="CHEBI:57919"/>
    </ligand>
</feature>
<dbReference type="Gene3D" id="3.30.1330.50">
    <property type="entry name" value="2-C-methyl-D-erythritol 2,4-cyclodiphosphate synthase"/>
    <property type="match status" value="1"/>
</dbReference>
<comment type="pathway">
    <text evidence="2 7">Isoprenoid biosynthesis; isopentenyl diphosphate biosynthesis via DXP pathway; isopentenyl diphosphate from 1-deoxy-D-xylulose 5-phosphate: step 4/6.</text>
</comment>
<dbReference type="GO" id="GO:0016114">
    <property type="term" value="P:terpenoid biosynthetic process"/>
    <property type="evidence" value="ECO:0007669"/>
    <property type="project" value="InterPro"/>
</dbReference>
<dbReference type="GO" id="GO:0019288">
    <property type="term" value="P:isopentenyl diphosphate biosynthetic process, methylerythritol 4-phosphate pathway"/>
    <property type="evidence" value="ECO:0007669"/>
    <property type="project" value="UniProtKB-UniRule"/>
</dbReference>
<evidence type="ECO:0000256" key="3">
    <source>
        <dbReference type="ARBA" id="ARBA00012579"/>
    </source>
</evidence>
<comment type="cofactor">
    <cofactor evidence="7">
        <name>a divalent metal cation</name>
        <dbReference type="ChEBI" id="CHEBI:60240"/>
    </cofactor>
    <text evidence="7">Binds 1 divalent metal cation per subunit.</text>
</comment>
<feature type="site" description="Transition state stabilizer" evidence="7">
    <location>
        <position position="136"/>
    </location>
</feature>
<comment type="function">
    <text evidence="7">Involved in the biosynthesis of isopentenyl diphosphate (IPP) and dimethylallyl diphosphate (DMAPP), two major building blocks of isoprenoid compounds. Catalyzes the conversion of 4-diphosphocytidyl-2-C-methyl-D-erythritol 2-phosphate (CDP-ME2P) to 2-C-methyl-D-erythritol 2,4-cyclodiphosphate (ME-CPP) with a corresponding release of cytidine 5-monophosphate (CMP).</text>
</comment>
<dbReference type="Pfam" id="PF02542">
    <property type="entry name" value="YgbB"/>
    <property type="match status" value="1"/>
</dbReference>
<keyword evidence="5 7" id="KW-0414">Isoprene biosynthesis</keyword>
<evidence type="ECO:0000256" key="1">
    <source>
        <dbReference type="ARBA" id="ARBA00000200"/>
    </source>
</evidence>
<dbReference type="EC" id="4.6.1.12" evidence="3 7"/>
<evidence type="ECO:0000256" key="7">
    <source>
        <dbReference type="HAMAP-Rule" id="MF_00107"/>
    </source>
</evidence>
<feature type="binding site" evidence="7">
    <location>
        <begin position="135"/>
        <end position="138"/>
    </location>
    <ligand>
        <name>4-CDP-2-C-methyl-D-erythritol 2-phosphate</name>
        <dbReference type="ChEBI" id="CHEBI:57919"/>
    </ligand>
</feature>
<evidence type="ECO:0000313" key="10">
    <source>
        <dbReference type="EMBL" id="AXV08745.1"/>
    </source>
</evidence>
<evidence type="ECO:0000256" key="4">
    <source>
        <dbReference type="ARBA" id="ARBA00022723"/>
    </source>
</evidence>
<feature type="binding site" evidence="7">
    <location>
        <position position="10"/>
    </location>
    <ligand>
        <name>a divalent metal cation</name>
        <dbReference type="ChEBI" id="CHEBI:60240"/>
    </ligand>
</feature>
<proteinExistence type="inferred from homology"/>
<dbReference type="AlphaFoldDB" id="A0A346Y2P8"/>